<gene>
    <name evidence="2" type="ORF">NQ032_11850</name>
</gene>
<evidence type="ECO:0000313" key="3">
    <source>
        <dbReference type="Proteomes" id="UP001204068"/>
    </source>
</evidence>
<dbReference type="Pfam" id="PF00561">
    <property type="entry name" value="Abhydrolase_1"/>
    <property type="match status" value="1"/>
</dbReference>
<name>A0AAW5LHT7_MAMSC</name>
<comment type="caution">
    <text evidence="2">The sequence shown here is derived from an EMBL/GenBank/DDBJ whole genome shotgun (WGS) entry which is preliminary data.</text>
</comment>
<dbReference type="EMBL" id="JANILD010000005">
    <property type="protein sequence ID" value="MCQ9304296.1"/>
    <property type="molecule type" value="Genomic_DNA"/>
</dbReference>
<proteinExistence type="predicted"/>
<dbReference type="InterPro" id="IPR000073">
    <property type="entry name" value="AB_hydrolase_1"/>
</dbReference>
<feature type="domain" description="AB hydrolase-1" evidence="1">
    <location>
        <begin position="28"/>
        <end position="256"/>
    </location>
</feature>
<keyword evidence="2" id="KW-0378">Hydrolase</keyword>
<evidence type="ECO:0000259" key="1">
    <source>
        <dbReference type="Pfam" id="PF00561"/>
    </source>
</evidence>
<evidence type="ECO:0000313" key="2">
    <source>
        <dbReference type="EMBL" id="MCQ9304296.1"/>
    </source>
</evidence>
<dbReference type="PANTHER" id="PTHR43798">
    <property type="entry name" value="MONOACYLGLYCEROL LIPASE"/>
    <property type="match status" value="1"/>
</dbReference>
<dbReference type="GO" id="GO:0016787">
    <property type="term" value="F:hydrolase activity"/>
    <property type="evidence" value="ECO:0007669"/>
    <property type="project" value="UniProtKB-KW"/>
</dbReference>
<reference evidence="2" key="1">
    <citation type="submission" date="2022-07" db="EMBL/GenBank/DDBJ databases">
        <title>Bacterial species isolated from the porcine tonsil microbiota.</title>
        <authorList>
            <person name="Oliveira I.M.F."/>
        </authorList>
    </citation>
    <scope>NUCLEOTIDE SEQUENCE</scope>
    <source>
        <strain evidence="2">8QC2O2</strain>
    </source>
</reference>
<protein>
    <submittedName>
        <fullName evidence="2">Alpha/beta hydrolase</fullName>
    </submittedName>
</protein>
<accession>A0AAW5LHT7</accession>
<dbReference type="AlphaFoldDB" id="A0AAW5LHT7"/>
<dbReference type="RefSeq" id="WP_218696558.1">
    <property type="nucleotide sequence ID" value="NZ_CP077960.1"/>
</dbReference>
<sequence length="274" mass="31114">MHSNELKGIFNATGANIYYESKGNGENLLLIHAGITDSRMWDAEYNLLSEKYQVVRFDLPGFGLSDFTEGSYNYNKIINELLIYLDIHHTHILAASFGGKIAIDFYLENPAKCLSLALLSPALGGWNASTFLQNYEEKEERLIDEGKIEGTAQYNYMTWIQRNRSPEHMNPVVKQLIMDMQRTILTKAEPDDSSEEIESEDNISQLNNIEIPVLIVNGQCDVPDFLEIAKVMIKEIPNVKNIIIPNTAHLANLESPEYFLKIISEFFSENSNKS</sequence>
<dbReference type="Proteomes" id="UP001204068">
    <property type="component" value="Unassembled WGS sequence"/>
</dbReference>
<dbReference type="InterPro" id="IPR050266">
    <property type="entry name" value="AB_hydrolase_sf"/>
</dbReference>
<organism evidence="2 3">
    <name type="scientific">Mammaliicoccus sciuri</name>
    <name type="common">Staphylococcus sciuri</name>
    <dbReference type="NCBI Taxonomy" id="1296"/>
    <lineage>
        <taxon>Bacteria</taxon>
        <taxon>Bacillati</taxon>
        <taxon>Bacillota</taxon>
        <taxon>Bacilli</taxon>
        <taxon>Bacillales</taxon>
        <taxon>Staphylococcaceae</taxon>
        <taxon>Mammaliicoccus</taxon>
    </lineage>
</organism>